<accession>A0A5N6TW44</accession>
<keyword evidence="4" id="KW-1185">Reference proteome</keyword>
<feature type="compositionally biased region" description="Basic and acidic residues" evidence="1">
    <location>
        <begin position="612"/>
        <end position="626"/>
    </location>
</feature>
<feature type="region of interest" description="Disordered" evidence="1">
    <location>
        <begin position="540"/>
        <end position="566"/>
    </location>
</feature>
<dbReference type="OrthoDB" id="10259622at2759"/>
<name>A0A5N6TW44_ASPAV</name>
<proteinExistence type="predicted"/>
<feature type="region of interest" description="Disordered" evidence="1">
    <location>
        <begin position="160"/>
        <end position="212"/>
    </location>
</feature>
<feature type="compositionally biased region" description="Pro residues" evidence="1">
    <location>
        <begin position="686"/>
        <end position="699"/>
    </location>
</feature>
<dbReference type="Proteomes" id="UP000325780">
    <property type="component" value="Unassembled WGS sequence"/>
</dbReference>
<feature type="region of interest" description="Disordered" evidence="1">
    <location>
        <begin position="913"/>
        <end position="956"/>
    </location>
</feature>
<feature type="compositionally biased region" description="Polar residues" evidence="1">
    <location>
        <begin position="555"/>
        <end position="566"/>
    </location>
</feature>
<reference evidence="3 4" key="1">
    <citation type="submission" date="2019-04" db="EMBL/GenBank/DDBJ databases">
        <title>Friends and foes A comparative genomics study of 23 Aspergillus species from section Flavi.</title>
        <authorList>
            <consortium name="DOE Joint Genome Institute"/>
            <person name="Kjaerbolling I."/>
            <person name="Vesth T."/>
            <person name="Frisvad J.C."/>
            <person name="Nybo J.L."/>
            <person name="Theobald S."/>
            <person name="Kildgaard S."/>
            <person name="Isbrandt T."/>
            <person name="Kuo A."/>
            <person name="Sato A."/>
            <person name="Lyhne E.K."/>
            <person name="Kogle M.E."/>
            <person name="Wiebenga A."/>
            <person name="Kun R.S."/>
            <person name="Lubbers R.J."/>
            <person name="Makela M.R."/>
            <person name="Barry K."/>
            <person name="Chovatia M."/>
            <person name="Clum A."/>
            <person name="Daum C."/>
            <person name="Haridas S."/>
            <person name="He G."/>
            <person name="LaButti K."/>
            <person name="Lipzen A."/>
            <person name="Mondo S."/>
            <person name="Riley R."/>
            <person name="Salamov A."/>
            <person name="Simmons B.A."/>
            <person name="Magnuson J.K."/>
            <person name="Henrissat B."/>
            <person name="Mortensen U.H."/>
            <person name="Larsen T.O."/>
            <person name="Devries R.P."/>
            <person name="Grigoriev I.V."/>
            <person name="Machida M."/>
            <person name="Baker S.E."/>
            <person name="Andersen M.R."/>
        </authorList>
    </citation>
    <scope>NUCLEOTIDE SEQUENCE [LARGE SCALE GENOMIC DNA]</scope>
    <source>
        <strain evidence="3 4">IBT 18842</strain>
    </source>
</reference>
<evidence type="ECO:0000256" key="1">
    <source>
        <dbReference type="SAM" id="MobiDB-lite"/>
    </source>
</evidence>
<protein>
    <recommendedName>
        <fullName evidence="5">Glycoprotease family protein</fullName>
    </recommendedName>
</protein>
<feature type="region of interest" description="Disordered" evidence="1">
    <location>
        <begin position="396"/>
        <end position="418"/>
    </location>
</feature>
<dbReference type="AlphaFoldDB" id="A0A5N6TW44"/>
<organism evidence="3 4">
    <name type="scientific">Aspergillus avenaceus</name>
    <dbReference type="NCBI Taxonomy" id="36643"/>
    <lineage>
        <taxon>Eukaryota</taxon>
        <taxon>Fungi</taxon>
        <taxon>Dikarya</taxon>
        <taxon>Ascomycota</taxon>
        <taxon>Pezizomycotina</taxon>
        <taxon>Eurotiomycetes</taxon>
        <taxon>Eurotiomycetidae</taxon>
        <taxon>Eurotiales</taxon>
        <taxon>Aspergillaceae</taxon>
        <taxon>Aspergillus</taxon>
        <taxon>Aspergillus subgen. Circumdati</taxon>
    </lineage>
</organism>
<evidence type="ECO:0008006" key="5">
    <source>
        <dbReference type="Google" id="ProtNLM"/>
    </source>
</evidence>
<evidence type="ECO:0000313" key="4">
    <source>
        <dbReference type="Proteomes" id="UP000325780"/>
    </source>
</evidence>
<feature type="region of interest" description="Disordered" evidence="1">
    <location>
        <begin position="1087"/>
        <end position="1108"/>
    </location>
</feature>
<keyword evidence="2" id="KW-0812">Transmembrane</keyword>
<feature type="region of interest" description="Disordered" evidence="1">
    <location>
        <begin position="612"/>
        <end position="634"/>
    </location>
</feature>
<evidence type="ECO:0000313" key="3">
    <source>
        <dbReference type="EMBL" id="KAE8150271.1"/>
    </source>
</evidence>
<keyword evidence="2" id="KW-1133">Transmembrane helix</keyword>
<gene>
    <name evidence="3" type="ORF">BDV25DRAFT_129680</name>
</gene>
<sequence>MGWKRQKPQAELRIPTIPTFPLSSPITEEVVTPISSSSSTNGRDVEKLHPLDYVAKMSSQNPFAHKVEYERWKENKDHMREANSFYYVQQQAQNACSPKPDVEKAPERPVGLNLITDFSSPSQQPQDDTAEPTLLDLHDLKILSKEREEERSVQHLKGILKKGMAQGSQRLPEAELDSKRRRSSLFDWKAKGSPKRKGKSDLSPSDRPIMIGFSMPREEPATMLRVTTKGLDVADNQCTPLTPSIVVTPAKDDDPWAGFSQVCHPPRVASSIYSVSTPCLEKSELGIPPVPAIPAHHAASKAEIVAQDLPKRQSLGSTRKRRAYSTGTVFEEDMQSRPGLRPRSYSSENAKIAFDRLSGFDRMSRLSINSEVNRHRSQGWWTYLLSPLLGRSNTMSSRKTLVGPRPPTVPSIATDVTGPSDEWWEKEVSYFSPDTPETAVANRGRASWQPSQNNPFADEKAAIEDQTENMNDSSAMSMERTVQGAAAEYYQACAHELFSGTPYFECINHVCSITPQDKMPLFDPETPPDSRQRNKGLLINIDDTPKPAHEESVIPRSTNAPSTSSWLSSTVVDNEFETPMGSPKKDKWYKERTTMPPKTESPVIMPKEITEEPEKAPAANNKKEGQGHNPFVQPTLPASTFPSHVTNVYVQSAPGPSSVPHTTTERIVPQLIVMPPSSHASQSSEVPPPTKQPPSPNPVSPGLQHETEKAGSIPMSDMHNSPAPAYTSHRTTPATLPPRIEPFPIAREATALPFPDRERNETRRRRREKEDQMGRKAGGLWRGRGCFSNKGCFGRLGREGRLRRRWYMAIASFFIVIVVIAVILAIMLTRKGDETPVQSQWLNLTGYPPMPTGISTVAGPEPQVQNSGCITPSTLWSCSLPNEQQSANKPYAANQPNFRFEIRFRNGTYPNSTTLASSNLHPRSPDDLFNPSPSAPSTKDQTFLGNTTDKNSAPFAGEETPFYMSLLSPIKLSQHSRRASFPDIDSLIPSPSTTQDGTAAEATLYPLATSQPLRLYNRDQETEHYGFYTYFDRSIFLESDAPLTNSNKDTFAADTTGGPTKSSARVRCTWSQTRFLVQIWTKPGKSLVSTSASATPSPTATSTNNSASNFVRPGSFPYPVSITLDRHGGAAKDKMVYCYGIEDGHVNATEKKLQLEDRGFGGSLVNPAPGIFNTSGEADKGDLGGFDGGSGGCSCLWTNWVRNS</sequence>
<dbReference type="EMBL" id="ML742098">
    <property type="protein sequence ID" value="KAE8150271.1"/>
    <property type="molecule type" value="Genomic_DNA"/>
</dbReference>
<feature type="compositionally biased region" description="Low complexity" evidence="1">
    <location>
        <begin position="1089"/>
        <end position="1108"/>
    </location>
</feature>
<feature type="compositionally biased region" description="Basic and acidic residues" evidence="1">
    <location>
        <begin position="543"/>
        <end position="553"/>
    </location>
</feature>
<evidence type="ECO:0000256" key="2">
    <source>
        <dbReference type="SAM" id="Phobius"/>
    </source>
</evidence>
<feature type="transmembrane region" description="Helical" evidence="2">
    <location>
        <begin position="806"/>
        <end position="828"/>
    </location>
</feature>
<feature type="compositionally biased region" description="Polar residues" evidence="1">
    <location>
        <begin position="931"/>
        <end position="951"/>
    </location>
</feature>
<keyword evidence="2" id="KW-0472">Membrane</keyword>
<feature type="region of interest" description="Disordered" evidence="1">
    <location>
        <begin position="676"/>
        <end position="776"/>
    </location>
</feature>